<reference evidence="2 3" key="1">
    <citation type="submission" date="2015-09" db="EMBL/GenBank/DDBJ databases">
        <title>Draft genome of the scarab beetle Oryctes borbonicus.</title>
        <authorList>
            <person name="Meyer J.M."/>
            <person name="Markov G.V."/>
            <person name="Baskaran P."/>
            <person name="Herrmann M."/>
            <person name="Sommer R.J."/>
            <person name="Roedelsperger C."/>
        </authorList>
    </citation>
    <scope>NUCLEOTIDE SEQUENCE [LARGE SCALE GENOMIC DNA]</scope>
    <source>
        <strain evidence="2">OB123</strain>
        <tissue evidence="2">Whole animal</tissue>
    </source>
</reference>
<keyword evidence="3" id="KW-1185">Reference proteome</keyword>
<name>A0A0T6AX36_9SCAR</name>
<evidence type="ECO:0000256" key="1">
    <source>
        <dbReference type="SAM" id="Coils"/>
    </source>
</evidence>
<dbReference type="EMBL" id="LJIG01022651">
    <property type="protein sequence ID" value="KRT79437.1"/>
    <property type="molecule type" value="Genomic_DNA"/>
</dbReference>
<comment type="caution">
    <text evidence="2">The sequence shown here is derived from an EMBL/GenBank/DDBJ whole genome shotgun (WGS) entry which is preliminary data.</text>
</comment>
<dbReference type="PANTHER" id="PTHR17271">
    <property type="entry name" value="PLECKSTRIN HOMOLOGY PH DOMAIN-CONTAINING PROTEIN"/>
    <property type="match status" value="1"/>
</dbReference>
<organism evidence="2 3">
    <name type="scientific">Oryctes borbonicus</name>
    <dbReference type="NCBI Taxonomy" id="1629725"/>
    <lineage>
        <taxon>Eukaryota</taxon>
        <taxon>Metazoa</taxon>
        <taxon>Ecdysozoa</taxon>
        <taxon>Arthropoda</taxon>
        <taxon>Hexapoda</taxon>
        <taxon>Insecta</taxon>
        <taxon>Pterygota</taxon>
        <taxon>Neoptera</taxon>
        <taxon>Endopterygota</taxon>
        <taxon>Coleoptera</taxon>
        <taxon>Polyphaga</taxon>
        <taxon>Scarabaeiformia</taxon>
        <taxon>Scarabaeidae</taxon>
        <taxon>Dynastinae</taxon>
        <taxon>Oryctes</taxon>
    </lineage>
</organism>
<accession>A0A0T6AX36</accession>
<proteinExistence type="predicted"/>
<dbReference type="PANTHER" id="PTHR17271:SF1">
    <property type="entry name" value="PROTEIN OUTSPREAD"/>
    <property type="match status" value="1"/>
</dbReference>
<dbReference type="AlphaFoldDB" id="A0A0T6AX36"/>
<feature type="coiled-coil region" evidence="1">
    <location>
        <begin position="43"/>
        <end position="89"/>
    </location>
</feature>
<gene>
    <name evidence="2" type="ORF">AMK59_7121</name>
</gene>
<keyword evidence="1" id="KW-0175">Coiled coil</keyword>
<evidence type="ECO:0000313" key="2">
    <source>
        <dbReference type="EMBL" id="KRT79437.1"/>
    </source>
</evidence>
<dbReference type="GO" id="GO:0015629">
    <property type="term" value="C:actin cytoskeleton"/>
    <property type="evidence" value="ECO:0007669"/>
    <property type="project" value="TreeGrafter"/>
</dbReference>
<dbReference type="InterPro" id="IPR052223">
    <property type="entry name" value="Actin_Cytoskeleton_Reg"/>
</dbReference>
<dbReference type="Proteomes" id="UP000051574">
    <property type="component" value="Unassembled WGS sequence"/>
</dbReference>
<protein>
    <submittedName>
        <fullName evidence="2">Uncharacterized protein</fullName>
    </submittedName>
</protein>
<evidence type="ECO:0000313" key="3">
    <source>
        <dbReference type="Proteomes" id="UP000051574"/>
    </source>
</evidence>
<dbReference type="OrthoDB" id="9942268at2759"/>
<sequence>MEHLRSAYRRILDECDSRKQQANLERLQVLCEQVLVAMEHWHRKTLHELREQHTRELQALQNDKEQALAEETQATLAALDAMRKAHEAEVQREVARFKQDFARQQQDELLDLTERLSVKCLEAAALEEQLGSATRQLAHAQQHILQLEKNPQLSLQN</sequence>
<feature type="coiled-coil region" evidence="1">
    <location>
        <begin position="123"/>
        <end position="150"/>
    </location>
</feature>
<dbReference type="GO" id="GO:0051015">
    <property type="term" value="F:actin filament binding"/>
    <property type="evidence" value="ECO:0007669"/>
    <property type="project" value="TreeGrafter"/>
</dbReference>